<organism evidence="3 4">
    <name type="scientific">Serratia aquatilis</name>
    <dbReference type="NCBI Taxonomy" id="1737515"/>
    <lineage>
        <taxon>Bacteria</taxon>
        <taxon>Pseudomonadati</taxon>
        <taxon>Pseudomonadota</taxon>
        <taxon>Gammaproteobacteria</taxon>
        <taxon>Enterobacterales</taxon>
        <taxon>Yersiniaceae</taxon>
        <taxon>Serratia</taxon>
    </lineage>
</organism>
<gene>
    <name evidence="3" type="ORF">ACFFJ3_12360</name>
</gene>
<reference evidence="3 4" key="1">
    <citation type="submission" date="2024-09" db="EMBL/GenBank/DDBJ databases">
        <authorList>
            <person name="Sun Q."/>
            <person name="Mori K."/>
        </authorList>
    </citation>
    <scope>NUCLEOTIDE SEQUENCE [LARGE SCALE GENOMIC DNA]</scope>
    <source>
        <strain evidence="3 4">CCM 8626</strain>
    </source>
</reference>
<dbReference type="CDD" id="cd03386">
    <property type="entry name" value="PAP2_Aur1_like"/>
    <property type="match status" value="1"/>
</dbReference>
<comment type="caution">
    <text evidence="3">The sequence shown here is derived from an EMBL/GenBank/DDBJ whole genome shotgun (WGS) entry which is preliminary data.</text>
</comment>
<dbReference type="InterPro" id="IPR036938">
    <property type="entry name" value="PAP2/HPO_sf"/>
</dbReference>
<feature type="transmembrane region" description="Helical" evidence="1">
    <location>
        <begin position="124"/>
        <end position="142"/>
    </location>
</feature>
<sequence>MKALVYRLWQMLLGWGFVGLVYNISDRWQGAGHQLTPGWVDRLIPFSPHAIWLYLSFFLIIPLSYLLCPACRLRWLRSSMQLSALLAGAIYLLWPTTIDYPIAQSASLSASLLAVLIDIDSKQNCLPSLHIALTVLAVWVMLDSRRKLRNLLLVAWGLAIAFSIVQLRRHLFVDALGGAGLALAVGLACQRVKWISSRLCPLIARGAVADPKARYQGGG</sequence>
<feature type="transmembrane region" description="Helical" evidence="1">
    <location>
        <begin position="51"/>
        <end position="68"/>
    </location>
</feature>
<dbReference type="InterPro" id="IPR026841">
    <property type="entry name" value="Aur1/Ipt1"/>
</dbReference>
<proteinExistence type="predicted"/>
<feature type="transmembrane region" description="Helical" evidence="1">
    <location>
        <begin position="75"/>
        <end position="94"/>
    </location>
</feature>
<keyword evidence="4" id="KW-1185">Reference proteome</keyword>
<evidence type="ECO:0000313" key="3">
    <source>
        <dbReference type="EMBL" id="MFC0227288.1"/>
    </source>
</evidence>
<name>A0ABV6EEL7_9GAMM</name>
<evidence type="ECO:0000313" key="4">
    <source>
        <dbReference type="Proteomes" id="UP001589792"/>
    </source>
</evidence>
<feature type="domain" description="Inositolphosphotransferase Aur1/Ipt1" evidence="2">
    <location>
        <begin position="50"/>
        <end position="185"/>
    </location>
</feature>
<dbReference type="Proteomes" id="UP001589792">
    <property type="component" value="Unassembled WGS sequence"/>
</dbReference>
<dbReference type="Pfam" id="PF14378">
    <property type="entry name" value="PAP2_3"/>
    <property type="match status" value="1"/>
</dbReference>
<protein>
    <submittedName>
        <fullName evidence="3">Phosphatase PAP2 family protein</fullName>
    </submittedName>
</protein>
<keyword evidence="1" id="KW-0472">Membrane</keyword>
<dbReference type="EMBL" id="JBHLXG010000010">
    <property type="protein sequence ID" value="MFC0227288.1"/>
    <property type="molecule type" value="Genomic_DNA"/>
</dbReference>
<feature type="transmembrane region" description="Helical" evidence="1">
    <location>
        <begin position="148"/>
        <end position="167"/>
    </location>
</feature>
<keyword evidence="1" id="KW-1133">Transmembrane helix</keyword>
<dbReference type="RefSeq" id="WP_380675697.1">
    <property type="nucleotide sequence ID" value="NZ_CP173186.1"/>
</dbReference>
<keyword evidence="1" id="KW-0812">Transmembrane</keyword>
<evidence type="ECO:0000256" key="1">
    <source>
        <dbReference type="SAM" id="Phobius"/>
    </source>
</evidence>
<accession>A0ABV6EEL7</accession>
<dbReference type="SUPFAM" id="SSF48317">
    <property type="entry name" value="Acid phosphatase/Vanadium-dependent haloperoxidase"/>
    <property type="match status" value="1"/>
</dbReference>
<dbReference type="Gene3D" id="1.20.144.10">
    <property type="entry name" value="Phosphatidic acid phosphatase type 2/haloperoxidase"/>
    <property type="match status" value="1"/>
</dbReference>
<evidence type="ECO:0000259" key="2">
    <source>
        <dbReference type="Pfam" id="PF14378"/>
    </source>
</evidence>